<dbReference type="Proteomes" id="UP000188532">
    <property type="component" value="Unassembled WGS sequence"/>
</dbReference>
<dbReference type="AlphaFoldDB" id="A0A1V3WNZ4"/>
<organism evidence="1 2">
    <name type="scientific">Mycobacterium kansasii</name>
    <dbReference type="NCBI Taxonomy" id="1768"/>
    <lineage>
        <taxon>Bacteria</taxon>
        <taxon>Bacillati</taxon>
        <taxon>Actinomycetota</taxon>
        <taxon>Actinomycetes</taxon>
        <taxon>Mycobacteriales</taxon>
        <taxon>Mycobacteriaceae</taxon>
        <taxon>Mycobacterium</taxon>
    </lineage>
</organism>
<accession>A0A1V3WNZ4</accession>
<sequence>MAREDLTRTIEEFSHPGIATAVPRYFHSSSFRQEWVDRRTRLIRAWTAPVLLLQGAHDPLQPREFYREPGLLAMLPPGSDVHLFDTGHFWPFEAPRATVDVLTEFCDRVASR</sequence>
<dbReference type="Gene3D" id="3.40.50.1820">
    <property type="entry name" value="alpha/beta hydrolase"/>
    <property type="match status" value="1"/>
</dbReference>
<reference evidence="1 2" key="1">
    <citation type="submission" date="2017-02" db="EMBL/GenBank/DDBJ databases">
        <title>Complete genome sequences of Mycobacterium kansasii strains isolated from rhesus macaques.</title>
        <authorList>
            <person name="Panda A."/>
            <person name="Nagaraj S."/>
            <person name="Zhao X."/>
            <person name="Tettelin H."/>
            <person name="Detolla L.J."/>
        </authorList>
    </citation>
    <scope>NUCLEOTIDE SEQUENCE [LARGE SCALE GENOMIC DNA]</scope>
    <source>
        <strain evidence="1 2">11-3469</strain>
    </source>
</reference>
<evidence type="ECO:0000313" key="1">
    <source>
        <dbReference type="EMBL" id="OOK68146.1"/>
    </source>
</evidence>
<dbReference type="SUPFAM" id="SSF53474">
    <property type="entry name" value="alpha/beta-Hydrolases"/>
    <property type="match status" value="1"/>
</dbReference>
<dbReference type="EMBL" id="MVBN01000008">
    <property type="protein sequence ID" value="OOK68146.1"/>
    <property type="molecule type" value="Genomic_DNA"/>
</dbReference>
<comment type="caution">
    <text evidence="1">The sequence shown here is derived from an EMBL/GenBank/DDBJ whole genome shotgun (WGS) entry which is preliminary data.</text>
</comment>
<evidence type="ECO:0000313" key="2">
    <source>
        <dbReference type="Proteomes" id="UP000188532"/>
    </source>
</evidence>
<keyword evidence="1" id="KW-0378">Hydrolase</keyword>
<name>A0A1V3WNZ4_MYCKA</name>
<protein>
    <submittedName>
        <fullName evidence="1">Alpha/beta hydrolase family protein</fullName>
    </submittedName>
</protein>
<dbReference type="InterPro" id="IPR029058">
    <property type="entry name" value="AB_hydrolase_fold"/>
</dbReference>
<dbReference type="GO" id="GO:0016787">
    <property type="term" value="F:hydrolase activity"/>
    <property type="evidence" value="ECO:0007669"/>
    <property type="project" value="UniProtKB-KW"/>
</dbReference>
<proteinExistence type="predicted"/>
<gene>
    <name evidence="1" type="ORF">BZL29_6742</name>
</gene>